<protein>
    <submittedName>
        <fullName evidence="1">Uncharacterized protein</fullName>
    </submittedName>
</protein>
<evidence type="ECO:0000313" key="1">
    <source>
        <dbReference type="EMBL" id="CAJ2653717.1"/>
    </source>
</evidence>
<organism evidence="1 2">
    <name type="scientific">Trifolium pratense</name>
    <name type="common">Red clover</name>
    <dbReference type="NCBI Taxonomy" id="57577"/>
    <lineage>
        <taxon>Eukaryota</taxon>
        <taxon>Viridiplantae</taxon>
        <taxon>Streptophyta</taxon>
        <taxon>Embryophyta</taxon>
        <taxon>Tracheophyta</taxon>
        <taxon>Spermatophyta</taxon>
        <taxon>Magnoliopsida</taxon>
        <taxon>eudicotyledons</taxon>
        <taxon>Gunneridae</taxon>
        <taxon>Pentapetalae</taxon>
        <taxon>rosids</taxon>
        <taxon>fabids</taxon>
        <taxon>Fabales</taxon>
        <taxon>Fabaceae</taxon>
        <taxon>Papilionoideae</taxon>
        <taxon>50 kb inversion clade</taxon>
        <taxon>NPAAA clade</taxon>
        <taxon>Hologalegina</taxon>
        <taxon>IRL clade</taxon>
        <taxon>Trifolieae</taxon>
        <taxon>Trifolium</taxon>
    </lineage>
</organism>
<evidence type="ECO:0000313" key="2">
    <source>
        <dbReference type="Proteomes" id="UP001177021"/>
    </source>
</evidence>
<keyword evidence="2" id="KW-1185">Reference proteome</keyword>
<dbReference type="Proteomes" id="UP001177021">
    <property type="component" value="Unassembled WGS sequence"/>
</dbReference>
<sequence>MEIEMKWMDEINEDIKNSGHDEKEQWRKHSIYKIPSQVTDLNKKAYKPRAISFGPYHYGEESLKAMEAQKQRALVHFLKRCKKPIEFLFQCMDQVADELKDSYMPLDNDWKNDTPKFLRMMILDGCFILEILRVNDPEISVVDYDENDIVFGKHGKVHVLPYVKRDMLMLENQIPMKVLHILTKVETAVDEEDDYELNTKIIKLLNPIFMEDTSSNEKIKELGKCMHVLDLYRKSLILEEPSYPPPPPKPQKGKENCLCLEAGEIDHIIRSAIELQEAGIRFKKSKTRSLKDFSFNRGVLWLPALKLDDGTEYMFLNLIAFERIHVGAGNEITSFIFLMDTIIDSAMDVPILSRSGILINALGNDKVVAKLFNSMSKEIPVERGGHLDIVRNSMNRYCKKPWKNWRASLIHTYFRNPWAIVSLVAAIFLFALTIIQTIYTVRQFYQNPNPSPSPTKSPSFPVTPRRRP</sequence>
<comment type="caution">
    <text evidence="1">The sequence shown here is derived from an EMBL/GenBank/DDBJ whole genome shotgun (WGS) entry which is preliminary data.</text>
</comment>
<reference evidence="1" key="1">
    <citation type="submission" date="2023-10" db="EMBL/GenBank/DDBJ databases">
        <authorList>
            <person name="Rodriguez Cubillos JULIANA M."/>
            <person name="De Vega J."/>
        </authorList>
    </citation>
    <scope>NUCLEOTIDE SEQUENCE</scope>
</reference>
<accession>A0ACB0KDT6</accession>
<dbReference type="EMBL" id="CASHSV030000206">
    <property type="protein sequence ID" value="CAJ2653717.1"/>
    <property type="molecule type" value="Genomic_DNA"/>
</dbReference>
<name>A0ACB0KDT6_TRIPR</name>
<proteinExistence type="predicted"/>
<gene>
    <name evidence="1" type="ORF">MILVUS5_LOCUS20998</name>
</gene>